<dbReference type="Proteomes" id="UP001497644">
    <property type="component" value="Chromosome 8"/>
</dbReference>
<dbReference type="EMBL" id="OZ034831">
    <property type="protein sequence ID" value="CAL1687928.1"/>
    <property type="molecule type" value="Genomic_DNA"/>
</dbReference>
<dbReference type="GO" id="GO:0003977">
    <property type="term" value="F:UDP-N-acetylglucosamine diphosphorylase activity"/>
    <property type="evidence" value="ECO:0007669"/>
    <property type="project" value="UniProtKB-EC"/>
</dbReference>
<keyword evidence="5" id="KW-0548">Nucleotidyltransferase</keyword>
<sequence>MTTSMEDLRRKLNEYDQEHLLKFWEELTDEDRNQLENDIEELDLQETTAYFRRAVESSQCIGQSMLDDKVQPIDEAKVASVKTSTKEELKRYEELGLTEVADSRVAVLLMAGGQGTRLGVTYPKGMYDVDLPSRKTLFQLQAERILRLQNMAEQRCGKRGEITWYILTSDATHDATVAYLSRHDYFGLKEKNVRAFKQGMLPCFTLDGKIILDAKHRVSKAPDGNGGLYRALKNHGILDDMVERRIRSIHAHSVDNILVKVADPIFIGYCLLSETDCGVKVIEKSSPSEAVGVVCKVEDHYQVVEYSEISKETAELRHDNGQLVYNAANICNHYFTIDFLKDIVYFHEKDLILHVAKKKIPYVNDEGERITPKIPNGIKIEKFVFDVFPFAKNFAVWQGTREEEFSPLKNSNSAGQDCSSTARTDLFNLHKKWLLDAGAKDVGDDVEISPLLSYAGENLCEIANNQSFAGPQVLE</sequence>
<comment type="catalytic activity">
    <reaction evidence="6">
        <text>N-acetyl-alpha-D-glucosamine 1-phosphate + UTP + H(+) = UDP-N-acetyl-alpha-D-glucosamine + diphosphate</text>
        <dbReference type="Rhea" id="RHEA:13509"/>
        <dbReference type="ChEBI" id="CHEBI:15378"/>
        <dbReference type="ChEBI" id="CHEBI:33019"/>
        <dbReference type="ChEBI" id="CHEBI:46398"/>
        <dbReference type="ChEBI" id="CHEBI:57705"/>
        <dbReference type="ChEBI" id="CHEBI:57776"/>
        <dbReference type="EC" id="2.7.7.23"/>
    </reaction>
</comment>
<dbReference type="Pfam" id="PF01704">
    <property type="entry name" value="UDPGP"/>
    <property type="match status" value="1"/>
</dbReference>
<dbReference type="Gene3D" id="3.90.550.10">
    <property type="entry name" value="Spore Coat Polysaccharide Biosynthesis Protein SpsA, Chain A"/>
    <property type="match status" value="1"/>
</dbReference>
<dbReference type="AlphaFoldDB" id="A0AAV2P8P2"/>
<reference evidence="7" key="1">
    <citation type="submission" date="2024-04" db="EMBL/GenBank/DDBJ databases">
        <authorList>
            <consortium name="Molecular Ecology Group"/>
        </authorList>
    </citation>
    <scope>NUCLEOTIDE SEQUENCE</scope>
</reference>
<gene>
    <name evidence="7" type="ORF">LPLAT_LOCUS13094</name>
</gene>
<dbReference type="PANTHER" id="PTHR11952">
    <property type="entry name" value="UDP- GLUCOSE PYROPHOSPHORYLASE"/>
    <property type="match status" value="1"/>
</dbReference>
<dbReference type="InterPro" id="IPR039741">
    <property type="entry name" value="UDP-sugar_pyrophosphorylase"/>
</dbReference>
<evidence type="ECO:0000256" key="5">
    <source>
        <dbReference type="ARBA" id="ARBA00022695"/>
    </source>
</evidence>
<protein>
    <recommendedName>
        <fullName evidence="3">UDP-N-acetylglucosamine diphosphorylase</fullName>
        <ecNumber evidence="3">2.7.7.23</ecNumber>
    </recommendedName>
</protein>
<organism evidence="7 8">
    <name type="scientific">Lasius platythorax</name>
    <dbReference type="NCBI Taxonomy" id="488582"/>
    <lineage>
        <taxon>Eukaryota</taxon>
        <taxon>Metazoa</taxon>
        <taxon>Ecdysozoa</taxon>
        <taxon>Arthropoda</taxon>
        <taxon>Hexapoda</taxon>
        <taxon>Insecta</taxon>
        <taxon>Pterygota</taxon>
        <taxon>Neoptera</taxon>
        <taxon>Endopterygota</taxon>
        <taxon>Hymenoptera</taxon>
        <taxon>Apocrita</taxon>
        <taxon>Aculeata</taxon>
        <taxon>Formicoidea</taxon>
        <taxon>Formicidae</taxon>
        <taxon>Formicinae</taxon>
        <taxon>Lasius</taxon>
        <taxon>Lasius</taxon>
    </lineage>
</organism>
<evidence type="ECO:0000256" key="2">
    <source>
        <dbReference type="ARBA" id="ARBA00010401"/>
    </source>
</evidence>
<evidence type="ECO:0000256" key="1">
    <source>
        <dbReference type="ARBA" id="ARBA00005208"/>
    </source>
</evidence>
<dbReference type="GO" id="GO:0006048">
    <property type="term" value="P:UDP-N-acetylglucosamine biosynthetic process"/>
    <property type="evidence" value="ECO:0007669"/>
    <property type="project" value="TreeGrafter"/>
</dbReference>
<evidence type="ECO:0000256" key="3">
    <source>
        <dbReference type="ARBA" id="ARBA00012457"/>
    </source>
</evidence>
<dbReference type="PANTHER" id="PTHR11952:SF2">
    <property type="entry name" value="LD24639P"/>
    <property type="match status" value="1"/>
</dbReference>
<accession>A0AAV2P8P2</accession>
<keyword evidence="4" id="KW-0808">Transferase</keyword>
<comment type="similarity">
    <text evidence="2">Belongs to the UDPGP type 1 family.</text>
</comment>
<keyword evidence="8" id="KW-1185">Reference proteome</keyword>
<comment type="pathway">
    <text evidence="1">Nucleotide-sugar biosynthesis; UDP-N-acetyl-alpha-D-glucosamine biosynthesis; UDP-N-acetyl-alpha-D-glucosamine from N-acetyl-alpha-D-glucosamine 1-phosphate: step 1/1.</text>
</comment>
<evidence type="ECO:0000313" key="7">
    <source>
        <dbReference type="EMBL" id="CAL1687928.1"/>
    </source>
</evidence>
<name>A0AAV2P8P2_9HYME</name>
<evidence type="ECO:0000256" key="4">
    <source>
        <dbReference type="ARBA" id="ARBA00022679"/>
    </source>
</evidence>
<dbReference type="InterPro" id="IPR002618">
    <property type="entry name" value="UDPGP_fam"/>
</dbReference>
<dbReference type="FunFam" id="3.90.550.10:FF:000075">
    <property type="entry name" value="Probable UDP-N-acetylglucosamine pyrophosphorylase"/>
    <property type="match status" value="1"/>
</dbReference>
<dbReference type="SUPFAM" id="SSF53448">
    <property type="entry name" value="Nucleotide-diphospho-sugar transferases"/>
    <property type="match status" value="1"/>
</dbReference>
<proteinExistence type="inferred from homology"/>
<evidence type="ECO:0000313" key="8">
    <source>
        <dbReference type="Proteomes" id="UP001497644"/>
    </source>
</evidence>
<dbReference type="EC" id="2.7.7.23" evidence="3"/>
<dbReference type="InterPro" id="IPR029044">
    <property type="entry name" value="Nucleotide-diphossugar_trans"/>
</dbReference>
<dbReference type="CDD" id="cd04193">
    <property type="entry name" value="UDPGlcNAc_PPase"/>
    <property type="match status" value="1"/>
</dbReference>
<evidence type="ECO:0000256" key="6">
    <source>
        <dbReference type="ARBA" id="ARBA00048493"/>
    </source>
</evidence>